<dbReference type="InterPro" id="IPR015168">
    <property type="entry name" value="SsuA/THI5"/>
</dbReference>
<evidence type="ECO:0000259" key="2">
    <source>
        <dbReference type="Pfam" id="PF09084"/>
    </source>
</evidence>
<feature type="domain" description="SsuA/THI5-like" evidence="2">
    <location>
        <begin position="60"/>
        <end position="83"/>
    </location>
</feature>
<keyword evidence="1" id="KW-0732">Signal</keyword>
<keyword evidence="4" id="KW-1185">Reference proteome</keyword>
<dbReference type="EMBL" id="JAOQJV010000016">
    <property type="protein sequence ID" value="MCU6700701.1"/>
    <property type="molecule type" value="Genomic_DNA"/>
</dbReference>
<dbReference type="Pfam" id="PF09084">
    <property type="entry name" value="NMT1"/>
    <property type="match status" value="1"/>
</dbReference>
<dbReference type="PROSITE" id="PS51257">
    <property type="entry name" value="PROKAR_LIPOPROTEIN"/>
    <property type="match status" value="1"/>
</dbReference>
<dbReference type="Gene3D" id="3.40.190.10">
    <property type="entry name" value="Periplasmic binding protein-like II"/>
    <property type="match status" value="1"/>
</dbReference>
<dbReference type="RefSeq" id="WP_262582050.1">
    <property type="nucleotide sequence ID" value="NZ_JAOQJV010000016.1"/>
</dbReference>
<comment type="caution">
    <text evidence="3">The sequence shown here is derived from an EMBL/GenBank/DDBJ whole genome shotgun (WGS) entry which is preliminary data.</text>
</comment>
<proteinExistence type="predicted"/>
<protein>
    <submittedName>
        <fullName evidence="3">ABC transporter substrate-binding protein</fullName>
    </submittedName>
</protein>
<sequence length="128" mass="14251">MKKKLLSLLLASVMVVGMVCACGSDKSSETSQTVKDTKETEEKKLVSVTLNEVAHSIFYAPMYVAIEEGYFEDEGIELTLVTGFGARLPDRDALQKINKLDRRVFIQVDLLDRGSPEGSAVLRRQRNI</sequence>
<name>A0ABT2S7Y4_9FIRM</name>
<accession>A0ABT2S7Y4</accession>
<evidence type="ECO:0000313" key="4">
    <source>
        <dbReference type="Proteomes" id="UP001207605"/>
    </source>
</evidence>
<reference evidence="3 4" key="1">
    <citation type="journal article" date="2021" name="ISME Commun">
        <title>Automated analysis of genomic sequences facilitates high-throughput and comprehensive description of bacteria.</title>
        <authorList>
            <person name="Hitch T.C.A."/>
        </authorList>
    </citation>
    <scope>NUCLEOTIDE SEQUENCE [LARGE SCALE GENOMIC DNA]</scope>
    <source>
        <strain evidence="3 4">Sanger_02</strain>
    </source>
</reference>
<feature type="signal peptide" evidence="1">
    <location>
        <begin position="1"/>
        <end position="21"/>
    </location>
</feature>
<dbReference type="Proteomes" id="UP001207605">
    <property type="component" value="Unassembled WGS sequence"/>
</dbReference>
<gene>
    <name evidence="3" type="ORF">OCV65_10720</name>
</gene>
<organism evidence="3 4">
    <name type="scientific">Dorea ammoniilytica</name>
    <dbReference type="NCBI Taxonomy" id="2981788"/>
    <lineage>
        <taxon>Bacteria</taxon>
        <taxon>Bacillati</taxon>
        <taxon>Bacillota</taxon>
        <taxon>Clostridia</taxon>
        <taxon>Lachnospirales</taxon>
        <taxon>Lachnospiraceae</taxon>
        <taxon>Dorea</taxon>
    </lineage>
</organism>
<feature type="chain" id="PRO_5047490462" evidence="1">
    <location>
        <begin position="22"/>
        <end position="128"/>
    </location>
</feature>
<evidence type="ECO:0000313" key="3">
    <source>
        <dbReference type="EMBL" id="MCU6700701.1"/>
    </source>
</evidence>
<evidence type="ECO:0000256" key="1">
    <source>
        <dbReference type="SAM" id="SignalP"/>
    </source>
</evidence>